<organism evidence="3 4">
    <name type="scientific">Persicimonas caeni</name>
    <dbReference type="NCBI Taxonomy" id="2292766"/>
    <lineage>
        <taxon>Bacteria</taxon>
        <taxon>Deltaproteobacteria</taxon>
        <taxon>Bradymonadales</taxon>
        <taxon>Bradymonadaceae</taxon>
        <taxon>Persicimonas</taxon>
    </lineage>
</organism>
<feature type="domain" description="PEGA" evidence="2">
    <location>
        <begin position="242"/>
        <end position="280"/>
    </location>
</feature>
<dbReference type="Pfam" id="PF08308">
    <property type="entry name" value="PEGA"/>
    <property type="match status" value="1"/>
</dbReference>
<dbReference type="InterPro" id="IPR013229">
    <property type="entry name" value="PEGA"/>
</dbReference>
<dbReference type="Gene3D" id="1.25.40.10">
    <property type="entry name" value="Tetratricopeptide repeat domain"/>
    <property type="match status" value="1"/>
</dbReference>
<dbReference type="PANTHER" id="PTHR36194">
    <property type="entry name" value="S-LAYER-LIKE PROTEIN"/>
    <property type="match status" value="1"/>
</dbReference>
<evidence type="ECO:0000313" key="4">
    <source>
        <dbReference type="Proteomes" id="UP000315995"/>
    </source>
</evidence>
<protein>
    <recommendedName>
        <fullName evidence="2">PEGA domain-containing protein</fullName>
    </recommendedName>
</protein>
<evidence type="ECO:0000313" key="3">
    <source>
        <dbReference type="EMBL" id="QDG52907.1"/>
    </source>
</evidence>
<proteinExistence type="predicted"/>
<gene>
    <name evidence="3" type="ORF">FIV42_19820</name>
</gene>
<name>A0A4Y6PY27_PERCE</name>
<dbReference type="RefSeq" id="WP_141199368.1">
    <property type="nucleotide sequence ID" value="NZ_CP041186.1"/>
</dbReference>
<feature type="chain" id="PRO_5030106669" description="PEGA domain-containing protein" evidence="1">
    <location>
        <begin position="28"/>
        <end position="290"/>
    </location>
</feature>
<dbReference type="InterPro" id="IPR011990">
    <property type="entry name" value="TPR-like_helical_dom_sf"/>
</dbReference>
<sequence>MKTRARTSIYAAMVALLVLATSLPALAGEEDQQGEEKINAAWEFARANRLASAGAVTRSIPHYEKVLMAAPEQYPQAHFNLAEVYRFKKNCRKAVLLYNAYLTFEQGEQNRADAMKGISKCSADEKTGTLSVEIEPTADSEIRIEGYVLGKSGVDKAVLLAGKYAIEARATDHVSRQQEVEIEEGESEEVSFSLDKKLFHGTVRVNVSQEGATIKLEPKELDSPKAKSEVITLTSPMDKPQKLATGKYFLEVTKSGYDRWIRNIYIKRDEQTGVDVNMSKALPEAIRTDN</sequence>
<keyword evidence="4" id="KW-1185">Reference proteome</keyword>
<accession>A0A5B8YER4</accession>
<dbReference type="EMBL" id="CP041186">
    <property type="protein sequence ID" value="QDG52907.1"/>
    <property type="molecule type" value="Genomic_DNA"/>
</dbReference>
<reference evidence="3 4" key="1">
    <citation type="submission" date="2019-06" db="EMBL/GenBank/DDBJ databases">
        <title>Persicimonas caeni gen. nov., sp. nov., a predatory bacterium isolated from solar saltern.</title>
        <authorList>
            <person name="Wang S."/>
        </authorList>
    </citation>
    <scope>NUCLEOTIDE SEQUENCE [LARGE SCALE GENOMIC DNA]</scope>
    <source>
        <strain evidence="3 4">YN101</strain>
    </source>
</reference>
<keyword evidence="1" id="KW-0732">Signal</keyword>
<evidence type="ECO:0000256" key="1">
    <source>
        <dbReference type="SAM" id="SignalP"/>
    </source>
</evidence>
<dbReference type="AlphaFoldDB" id="A0A4Y6PY27"/>
<evidence type="ECO:0000259" key="2">
    <source>
        <dbReference type="Pfam" id="PF08308"/>
    </source>
</evidence>
<dbReference type="PANTHER" id="PTHR36194:SF1">
    <property type="entry name" value="S-LAYER-LIKE PROTEIN"/>
    <property type="match status" value="1"/>
</dbReference>
<dbReference type="Proteomes" id="UP000315995">
    <property type="component" value="Chromosome"/>
</dbReference>
<dbReference type="OrthoDB" id="5503777at2"/>
<dbReference type="SUPFAM" id="SSF48452">
    <property type="entry name" value="TPR-like"/>
    <property type="match status" value="1"/>
</dbReference>
<feature type="signal peptide" evidence="1">
    <location>
        <begin position="1"/>
        <end position="27"/>
    </location>
</feature>
<accession>A0A4Y6PY27</accession>